<name>A0A1I0Z9E3_9BACI</name>
<dbReference type="InterPro" id="IPR002591">
    <property type="entry name" value="Phosphodiest/P_Trfase"/>
</dbReference>
<gene>
    <name evidence="1" type="ORF">SAMN04488072_11070</name>
</gene>
<dbReference type="Pfam" id="PF01663">
    <property type="entry name" value="Phosphodiest"/>
    <property type="match status" value="1"/>
</dbReference>
<dbReference type="AlphaFoldDB" id="A0A1I0Z9E3"/>
<accession>A0A1I0Z9E3</accession>
<dbReference type="Proteomes" id="UP000198642">
    <property type="component" value="Unassembled WGS sequence"/>
</dbReference>
<dbReference type="InterPro" id="IPR017850">
    <property type="entry name" value="Alkaline_phosphatase_core_sf"/>
</dbReference>
<keyword evidence="2" id="KW-1185">Reference proteome</keyword>
<dbReference type="EMBL" id="FOJW01000010">
    <property type="protein sequence ID" value="SFB22214.1"/>
    <property type="molecule type" value="Genomic_DNA"/>
</dbReference>
<dbReference type="STRING" id="237679.SAMN04488072_11070"/>
<evidence type="ECO:0000313" key="1">
    <source>
        <dbReference type="EMBL" id="SFB22214.1"/>
    </source>
</evidence>
<reference evidence="1 2" key="1">
    <citation type="submission" date="2016-10" db="EMBL/GenBank/DDBJ databases">
        <authorList>
            <person name="de Groot N.N."/>
        </authorList>
    </citation>
    <scope>NUCLEOTIDE SEQUENCE [LARGE SCALE GENOMIC DNA]</scope>
    <source>
        <strain evidence="1 2">CGMCC 1.3702</strain>
    </source>
</reference>
<organism evidence="1 2">
    <name type="scientific">Lentibacillus halodurans</name>
    <dbReference type="NCBI Taxonomy" id="237679"/>
    <lineage>
        <taxon>Bacteria</taxon>
        <taxon>Bacillati</taxon>
        <taxon>Bacillota</taxon>
        <taxon>Bacilli</taxon>
        <taxon>Bacillales</taxon>
        <taxon>Bacillaceae</taxon>
        <taxon>Lentibacillus</taxon>
    </lineage>
</organism>
<evidence type="ECO:0000313" key="2">
    <source>
        <dbReference type="Proteomes" id="UP000198642"/>
    </source>
</evidence>
<dbReference type="RefSeq" id="WP_170848255.1">
    <property type="nucleotide sequence ID" value="NZ_FOJW01000010.1"/>
</dbReference>
<protein>
    <submittedName>
        <fullName evidence="1">Type I phosphodiesterase / nucleotide pyrophosphatase</fullName>
    </submittedName>
</protein>
<dbReference type="Gene3D" id="3.40.720.10">
    <property type="entry name" value="Alkaline Phosphatase, subunit A"/>
    <property type="match status" value="1"/>
</dbReference>
<dbReference type="SUPFAM" id="SSF53649">
    <property type="entry name" value="Alkaline phosphatase-like"/>
    <property type="match status" value="1"/>
</dbReference>
<sequence length="487" mass="55417">MPHSSKKNVIMLMVDTLMDSSIQPAIESGKAPALKYFMEKGHYYPDLICPFPTMSVNVDSTLLTGVYCDKHKIPGLVWYHQGEKRIVNYGSTVKELFKLGIRQSVRDVFYNLNHVHLSKQHKTIHEKLSDQGIQTASINALLYRGSYPGYLRMPVLLSSLTDIERDLKTYRPELFSYGFIRKQTSLQKNISFWPRYGFNDQFSVNELKSLISEDNLPRFSIVYFPDLDKSVHKNGRRDIKGIEKADNKLQQILNSYPTWDDALVDNIWIILGDNGQAWVHQNRQKAIIDLRKQLGSYRIVKLSKGVMPEDEIVLGVNERMAYIYTLNPRRLPLDKIANILKQDDRIDVIAFKDGKSVTVMSGVYDGQLYFHPEGDTVDPYGQSWFIDGNRDILDIDISENNITYGDYPDALARLYASLVSHEGDYLAVSAKPGYEFKGESSPTHVGGGSHGGLHKQDSFVAMIVCGTSSLPKYLRTIDIKDWIESLV</sequence>
<proteinExistence type="predicted"/>